<protein>
    <recommendedName>
        <fullName evidence="5">DUF304 domain-containing protein</fullName>
    </recommendedName>
</protein>
<feature type="region of interest" description="Disordered" evidence="1">
    <location>
        <begin position="180"/>
        <end position="205"/>
    </location>
</feature>
<keyword evidence="2" id="KW-1133">Transmembrane helix</keyword>
<feature type="compositionally biased region" description="Basic and acidic residues" evidence="1">
    <location>
        <begin position="195"/>
        <end position="205"/>
    </location>
</feature>
<sequence>MPDGIICRYIPWYEGNAYIVLLALPLMGVSAMVAGGDPGNPPWLRFVGILLLAVTPFTLISAVSMWRLCILYISPSDLTVRLAKIGSDLIRIQREQVISIIPLTVSNGVGGRSLQVEIAYHPEVAGVDNNEVKKLLIGLQFSVRPINLTNALIAWEDAAIDDPDELLDLIERILQSKSVSDVIPPPSRSALESNADVHDDRSDHE</sequence>
<reference evidence="3 4" key="1">
    <citation type="submission" date="2021-05" db="EMBL/GenBank/DDBJ databases">
        <title>Mycobacterium acidophilum sp. nov., an extremely acid-tolerant member of the genus Mycobacterium.</title>
        <authorList>
            <person name="Xia J."/>
        </authorList>
    </citation>
    <scope>NUCLEOTIDE SEQUENCE [LARGE SCALE GENOMIC DNA]</scope>
    <source>
        <strain evidence="3 4">M1</strain>
    </source>
</reference>
<name>A0ABS5REZ4_9MYCO</name>
<feature type="transmembrane region" description="Helical" evidence="2">
    <location>
        <begin position="12"/>
        <end position="34"/>
    </location>
</feature>
<feature type="transmembrane region" description="Helical" evidence="2">
    <location>
        <begin position="46"/>
        <end position="73"/>
    </location>
</feature>
<accession>A0ABS5REZ4</accession>
<gene>
    <name evidence="3" type="ORF">KIH27_04500</name>
</gene>
<evidence type="ECO:0000256" key="2">
    <source>
        <dbReference type="SAM" id="Phobius"/>
    </source>
</evidence>
<dbReference type="Proteomes" id="UP001519535">
    <property type="component" value="Unassembled WGS sequence"/>
</dbReference>
<evidence type="ECO:0000313" key="3">
    <source>
        <dbReference type="EMBL" id="MBS9532847.1"/>
    </source>
</evidence>
<evidence type="ECO:0000256" key="1">
    <source>
        <dbReference type="SAM" id="MobiDB-lite"/>
    </source>
</evidence>
<proteinExistence type="predicted"/>
<keyword evidence="2" id="KW-0812">Transmembrane</keyword>
<comment type="caution">
    <text evidence="3">The sequence shown here is derived from an EMBL/GenBank/DDBJ whole genome shotgun (WGS) entry which is preliminary data.</text>
</comment>
<organism evidence="3 4">
    <name type="scientific">Mycolicibacter acidiphilus</name>
    <dbReference type="NCBI Taxonomy" id="2835306"/>
    <lineage>
        <taxon>Bacteria</taxon>
        <taxon>Bacillati</taxon>
        <taxon>Actinomycetota</taxon>
        <taxon>Actinomycetes</taxon>
        <taxon>Mycobacteriales</taxon>
        <taxon>Mycobacteriaceae</taxon>
        <taxon>Mycolicibacter</taxon>
    </lineage>
</organism>
<keyword evidence="4" id="KW-1185">Reference proteome</keyword>
<dbReference type="EMBL" id="JAHCLR010000005">
    <property type="protein sequence ID" value="MBS9532847.1"/>
    <property type="molecule type" value="Genomic_DNA"/>
</dbReference>
<keyword evidence="2" id="KW-0472">Membrane</keyword>
<dbReference type="RefSeq" id="WP_214091733.1">
    <property type="nucleotide sequence ID" value="NZ_JAHCLR010000005.1"/>
</dbReference>
<evidence type="ECO:0008006" key="5">
    <source>
        <dbReference type="Google" id="ProtNLM"/>
    </source>
</evidence>
<evidence type="ECO:0000313" key="4">
    <source>
        <dbReference type="Proteomes" id="UP001519535"/>
    </source>
</evidence>